<protein>
    <submittedName>
        <fullName evidence="1">F-box/kelch-repeat protein</fullName>
    </submittedName>
</protein>
<comment type="caution">
    <text evidence="1">The sequence shown here is derived from an EMBL/GenBank/DDBJ whole genome shotgun (WGS) entry which is preliminary data.</text>
</comment>
<evidence type="ECO:0000313" key="2">
    <source>
        <dbReference type="Proteomes" id="UP000275267"/>
    </source>
</evidence>
<organism evidence="1 2">
    <name type="scientific">Panicum miliaceum</name>
    <name type="common">Proso millet</name>
    <name type="synonym">Broomcorn millet</name>
    <dbReference type="NCBI Taxonomy" id="4540"/>
    <lineage>
        <taxon>Eukaryota</taxon>
        <taxon>Viridiplantae</taxon>
        <taxon>Streptophyta</taxon>
        <taxon>Embryophyta</taxon>
        <taxon>Tracheophyta</taxon>
        <taxon>Spermatophyta</taxon>
        <taxon>Magnoliopsida</taxon>
        <taxon>Liliopsida</taxon>
        <taxon>Poales</taxon>
        <taxon>Poaceae</taxon>
        <taxon>PACMAD clade</taxon>
        <taxon>Panicoideae</taxon>
        <taxon>Panicodae</taxon>
        <taxon>Paniceae</taxon>
        <taxon>Panicinae</taxon>
        <taxon>Panicum</taxon>
        <taxon>Panicum sect. Panicum</taxon>
    </lineage>
</organism>
<dbReference type="OrthoDB" id="19132at2759"/>
<name>A0A3L6Q6J6_PANMI</name>
<reference evidence="2" key="1">
    <citation type="journal article" date="2019" name="Nat. Commun.">
        <title>The genome of broomcorn millet.</title>
        <authorList>
            <person name="Zou C."/>
            <person name="Miki D."/>
            <person name="Li D."/>
            <person name="Tang Q."/>
            <person name="Xiao L."/>
            <person name="Rajput S."/>
            <person name="Deng P."/>
            <person name="Jia W."/>
            <person name="Huang R."/>
            <person name="Zhang M."/>
            <person name="Sun Y."/>
            <person name="Hu J."/>
            <person name="Fu X."/>
            <person name="Schnable P.S."/>
            <person name="Li F."/>
            <person name="Zhang H."/>
            <person name="Feng B."/>
            <person name="Zhu X."/>
            <person name="Liu R."/>
            <person name="Schnable J.C."/>
            <person name="Zhu J.-K."/>
            <person name="Zhang H."/>
        </authorList>
    </citation>
    <scope>NUCLEOTIDE SEQUENCE [LARGE SCALE GENOMIC DNA]</scope>
</reference>
<proteinExistence type="predicted"/>
<dbReference type="InterPro" id="IPR015915">
    <property type="entry name" value="Kelch-typ_b-propeller"/>
</dbReference>
<dbReference type="STRING" id="4540.A0A3L6Q6J6"/>
<keyword evidence="2" id="KW-1185">Reference proteome</keyword>
<evidence type="ECO:0000313" key="1">
    <source>
        <dbReference type="EMBL" id="RLM73226.1"/>
    </source>
</evidence>
<dbReference type="EMBL" id="PQIB02000013">
    <property type="protein sequence ID" value="RLM73226.1"/>
    <property type="molecule type" value="Genomic_DNA"/>
</dbReference>
<dbReference type="SUPFAM" id="SSF117281">
    <property type="entry name" value="Kelch motif"/>
    <property type="match status" value="1"/>
</dbReference>
<gene>
    <name evidence="1" type="ORF">C2845_PM15G05760</name>
</gene>
<accession>A0A3L6Q6J6</accession>
<sequence length="101" mass="11645">MAGYAADHGKEFVSDEAYRYDACLNRWTALAKMNVARRDFACAEVNAKFANQFDFDDFLDSAKRLQVFFSLNRAILQMSTDIGHTVIVMLFSLKKLKKYLF</sequence>
<dbReference type="AlphaFoldDB" id="A0A3L6Q6J6"/>
<dbReference type="Proteomes" id="UP000275267">
    <property type="component" value="Unassembled WGS sequence"/>
</dbReference>